<dbReference type="GO" id="GO:0005524">
    <property type="term" value="F:ATP binding"/>
    <property type="evidence" value="ECO:0007669"/>
    <property type="project" value="UniProtKB-KW"/>
</dbReference>
<dbReference type="PANTHER" id="PTHR33295">
    <property type="entry name" value="ATPASE"/>
    <property type="match status" value="1"/>
</dbReference>
<accession>A0A848EUD3</accession>
<dbReference type="PANTHER" id="PTHR33295:SF20">
    <property type="entry name" value="ATPASE"/>
    <property type="match status" value="1"/>
</dbReference>
<comment type="caution">
    <text evidence="3">The sequence shown here is derived from an EMBL/GenBank/DDBJ whole genome shotgun (WGS) entry which is preliminary data.</text>
</comment>
<dbReference type="Pfam" id="PF13635">
    <property type="entry name" value="DUF4143"/>
    <property type="match status" value="1"/>
</dbReference>
<dbReference type="InterPro" id="IPR025420">
    <property type="entry name" value="DUF4143"/>
</dbReference>
<organism evidence="3 4">
    <name type="scientific">Megasphaera elsdenii</name>
    <dbReference type="NCBI Taxonomy" id="907"/>
    <lineage>
        <taxon>Bacteria</taxon>
        <taxon>Bacillati</taxon>
        <taxon>Bacillota</taxon>
        <taxon>Negativicutes</taxon>
        <taxon>Veillonellales</taxon>
        <taxon>Veillonellaceae</taxon>
        <taxon>Megasphaera</taxon>
    </lineage>
</organism>
<dbReference type="AlphaFoldDB" id="A0A848EUD3"/>
<evidence type="ECO:0000259" key="2">
    <source>
        <dbReference type="Pfam" id="PF13635"/>
    </source>
</evidence>
<protein>
    <submittedName>
        <fullName evidence="3">ATP-binding protein</fullName>
    </submittedName>
</protein>
<dbReference type="EMBL" id="JABBJH010000007">
    <property type="protein sequence ID" value="NMK38985.1"/>
    <property type="molecule type" value="Genomic_DNA"/>
</dbReference>
<name>A0A848EUD3_MEGEL</name>
<evidence type="ECO:0000313" key="3">
    <source>
        <dbReference type="EMBL" id="NMK38985.1"/>
    </source>
</evidence>
<dbReference type="InterPro" id="IPR027417">
    <property type="entry name" value="P-loop_NTPase"/>
</dbReference>
<sequence>MKLIPRPEYMNFLKRYQDHHLIKVISGVRRCGKSTLFYLYRQYLLNHGVMPEQIITINFEDLAYESLCEYHALYRYIMERMQADKQADKMNYIFLDEIQHVKNFEKVVDSLFIKDNADVYITGSNAYFMSGDLATLLTGRYVELSMLPLSFREFSQGMTGDMSLSEQYNTYIRISSFPYALQFQDDSQAVEEYLSGIYNTILVKDTLRRMRSSDTMMVESLMKFLAANIGSLISPNKIANSMTSAGRKIDNKTVEKYLQGLKDSLLIYQADRFDVRGKQLLKINAKYYLVDPAFRRLLINDTGRDTGHILENIVYLELLRRGDKVYVGQLPRGEIDFVVEKSGTREYYQVAESTLLPEVLERELKPLQSVPDQYPKYLLTLDEIAPEADYDGIKKKNVLRWLLEADS</sequence>
<evidence type="ECO:0000259" key="1">
    <source>
        <dbReference type="Pfam" id="PF13173"/>
    </source>
</evidence>
<feature type="domain" description="DUF4143" evidence="2">
    <location>
        <begin position="205"/>
        <end position="344"/>
    </location>
</feature>
<feature type="domain" description="AAA" evidence="1">
    <location>
        <begin position="21"/>
        <end position="154"/>
    </location>
</feature>
<dbReference type="SUPFAM" id="SSF52540">
    <property type="entry name" value="P-loop containing nucleoside triphosphate hydrolases"/>
    <property type="match status" value="1"/>
</dbReference>
<dbReference type="Proteomes" id="UP000536773">
    <property type="component" value="Unassembled WGS sequence"/>
</dbReference>
<keyword evidence="3" id="KW-0067">ATP-binding</keyword>
<gene>
    <name evidence="3" type="ORF">HG933_06275</name>
</gene>
<dbReference type="InterPro" id="IPR041682">
    <property type="entry name" value="AAA_14"/>
</dbReference>
<keyword evidence="3" id="KW-0547">Nucleotide-binding</keyword>
<evidence type="ECO:0000313" key="4">
    <source>
        <dbReference type="Proteomes" id="UP000536773"/>
    </source>
</evidence>
<proteinExistence type="predicted"/>
<dbReference type="Pfam" id="PF13173">
    <property type="entry name" value="AAA_14"/>
    <property type="match status" value="1"/>
</dbReference>
<dbReference type="RefSeq" id="WP_169013478.1">
    <property type="nucleotide sequence ID" value="NZ_JABBJH010000007.1"/>
</dbReference>
<reference evidence="3 4" key="1">
    <citation type="submission" date="2020-04" db="EMBL/GenBank/DDBJ databases">
        <authorList>
            <person name="Hitch T.C.A."/>
            <person name="Wylensek D."/>
            <person name="Clavel T."/>
        </authorList>
    </citation>
    <scope>NUCLEOTIDE SEQUENCE [LARGE SCALE GENOMIC DNA]</scope>
    <source>
        <strain evidence="3 4">WCA-386-APC-2A</strain>
    </source>
</reference>